<sequence length="48" mass="5598">MKPRDDRVRSLKNKKNGKNEGVKMHKLNMIKENQCVPQPGRCRFRAGC</sequence>
<proteinExistence type="predicted"/>
<dbReference type="Gramene" id="MELO3C030876.2.1">
    <property type="protein sequence ID" value="MELO3C030876.2.1"/>
    <property type="gene ID" value="MELO3C030876.2"/>
</dbReference>
<evidence type="ECO:0000313" key="2">
    <source>
        <dbReference type="EnsemblPlants" id="MELO3C030876.2.1"/>
    </source>
</evidence>
<dbReference type="AlphaFoldDB" id="A0A9I9EAF6"/>
<protein>
    <submittedName>
        <fullName evidence="2">Uncharacterized protein</fullName>
    </submittedName>
</protein>
<name>A0A9I9EAF6_CUCME</name>
<feature type="region of interest" description="Disordered" evidence="1">
    <location>
        <begin position="1"/>
        <end position="20"/>
    </location>
</feature>
<dbReference type="EnsemblPlants" id="MELO3C030876.2.1">
    <property type="protein sequence ID" value="MELO3C030876.2.1"/>
    <property type="gene ID" value="MELO3C030876.2"/>
</dbReference>
<evidence type="ECO:0000256" key="1">
    <source>
        <dbReference type="SAM" id="MobiDB-lite"/>
    </source>
</evidence>
<organism evidence="2">
    <name type="scientific">Cucumis melo</name>
    <name type="common">Muskmelon</name>
    <dbReference type="NCBI Taxonomy" id="3656"/>
    <lineage>
        <taxon>Eukaryota</taxon>
        <taxon>Viridiplantae</taxon>
        <taxon>Streptophyta</taxon>
        <taxon>Embryophyta</taxon>
        <taxon>Tracheophyta</taxon>
        <taxon>Spermatophyta</taxon>
        <taxon>Magnoliopsida</taxon>
        <taxon>eudicotyledons</taxon>
        <taxon>Gunneridae</taxon>
        <taxon>Pentapetalae</taxon>
        <taxon>rosids</taxon>
        <taxon>fabids</taxon>
        <taxon>Cucurbitales</taxon>
        <taxon>Cucurbitaceae</taxon>
        <taxon>Benincaseae</taxon>
        <taxon>Cucumis</taxon>
    </lineage>
</organism>
<accession>A0A9I9EAF6</accession>
<reference evidence="2" key="1">
    <citation type="submission" date="2023-03" db="UniProtKB">
        <authorList>
            <consortium name="EnsemblPlants"/>
        </authorList>
    </citation>
    <scope>IDENTIFICATION</scope>
</reference>